<evidence type="ECO:0000256" key="2">
    <source>
        <dbReference type="ARBA" id="ARBA00022490"/>
    </source>
</evidence>
<keyword evidence="2 6" id="KW-0963">Cytoplasm</keyword>
<comment type="caution">
    <text evidence="7">The sequence shown here is derived from an EMBL/GenBank/DDBJ whole genome shotgun (WGS) entry which is preliminary data.</text>
</comment>
<dbReference type="Proteomes" id="UP001232156">
    <property type="component" value="Unassembled WGS sequence"/>
</dbReference>
<keyword evidence="8" id="KW-1185">Reference proteome</keyword>
<dbReference type="NCBIfam" id="NF002141">
    <property type="entry name" value="PRK00977.1-5"/>
    <property type="match status" value="1"/>
</dbReference>
<evidence type="ECO:0000256" key="4">
    <source>
        <dbReference type="ARBA" id="ARBA00022801"/>
    </source>
</evidence>
<comment type="subunit">
    <text evidence="6">Heterooligomer composed of large and small subunits.</text>
</comment>
<dbReference type="RefSeq" id="WP_165278142.1">
    <property type="nucleotide sequence ID" value="NZ_JAUZQE010000015.1"/>
</dbReference>
<evidence type="ECO:0000313" key="7">
    <source>
        <dbReference type="EMBL" id="MDR4125943.1"/>
    </source>
</evidence>
<keyword evidence="4 6" id="KW-0378">Hydrolase</keyword>
<dbReference type="NCBIfam" id="NF002140">
    <property type="entry name" value="PRK00977.1-4"/>
    <property type="match status" value="1"/>
</dbReference>
<keyword evidence="5 6" id="KW-0269">Exonuclease</keyword>
<protein>
    <recommendedName>
        <fullName evidence="6">Exodeoxyribonuclease 7 small subunit</fullName>
        <ecNumber evidence="6">3.1.11.6</ecNumber>
    </recommendedName>
    <alternativeName>
        <fullName evidence="6">Exodeoxyribonuclease VII small subunit</fullName>
        <shortName evidence="6">Exonuclease VII small subunit</shortName>
    </alternativeName>
</protein>
<comment type="catalytic activity">
    <reaction evidence="6">
        <text>Exonucleolytic cleavage in either 5'- to 3'- or 3'- to 5'-direction to yield nucleoside 5'-phosphates.</text>
        <dbReference type="EC" id="3.1.11.6"/>
    </reaction>
</comment>
<proteinExistence type="inferred from homology"/>
<dbReference type="HAMAP" id="MF_00337">
    <property type="entry name" value="Exonuc_7_S"/>
    <property type="match status" value="1"/>
</dbReference>
<dbReference type="PANTHER" id="PTHR34137">
    <property type="entry name" value="EXODEOXYRIBONUCLEASE 7 SMALL SUBUNIT"/>
    <property type="match status" value="1"/>
</dbReference>
<dbReference type="NCBIfam" id="TIGR01280">
    <property type="entry name" value="xseB"/>
    <property type="match status" value="1"/>
</dbReference>
<keyword evidence="3 6" id="KW-0540">Nuclease</keyword>
<evidence type="ECO:0000256" key="6">
    <source>
        <dbReference type="HAMAP-Rule" id="MF_00337"/>
    </source>
</evidence>
<evidence type="ECO:0000313" key="8">
    <source>
        <dbReference type="Proteomes" id="UP001232156"/>
    </source>
</evidence>
<dbReference type="Pfam" id="PF02609">
    <property type="entry name" value="Exonuc_VII_S"/>
    <property type="match status" value="1"/>
</dbReference>
<sequence>MPTDQSVTPPAQSGTPAETLPDFESALAELEALVAKMEDGGMALDDSLRAYERGVELARICQQRLDAAEEQVRVLQGSLLKPLDTTPEADA</sequence>
<dbReference type="InterPro" id="IPR037004">
    <property type="entry name" value="Exonuc_VII_ssu_sf"/>
</dbReference>
<comment type="similarity">
    <text evidence="1 6">Belongs to the XseB family.</text>
</comment>
<dbReference type="EMBL" id="JAUZQE010000015">
    <property type="protein sequence ID" value="MDR4125943.1"/>
    <property type="molecule type" value="Genomic_DNA"/>
</dbReference>
<reference evidence="7 8" key="1">
    <citation type="submission" date="2023-08" db="EMBL/GenBank/DDBJ databases">
        <title>Alcaligenaceae gen. nov., a novel taxon isolated from the sludge of Yixing Pesticide Factory.</title>
        <authorList>
            <person name="Ruan L."/>
        </authorList>
    </citation>
    <scope>NUCLEOTIDE SEQUENCE [LARGE SCALE GENOMIC DNA]</scope>
    <source>
        <strain evidence="7 8">LG-2</strain>
    </source>
</reference>
<dbReference type="Gene3D" id="1.10.287.1040">
    <property type="entry name" value="Exonuclease VII, small subunit"/>
    <property type="match status" value="1"/>
</dbReference>
<accession>A0ABU1D686</accession>
<evidence type="ECO:0000256" key="3">
    <source>
        <dbReference type="ARBA" id="ARBA00022722"/>
    </source>
</evidence>
<evidence type="ECO:0000256" key="5">
    <source>
        <dbReference type="ARBA" id="ARBA00022839"/>
    </source>
</evidence>
<gene>
    <name evidence="6" type="primary">xseB</name>
    <name evidence="7" type="ORF">Q8947_08095</name>
</gene>
<dbReference type="EC" id="3.1.11.6" evidence="6"/>
<dbReference type="PANTHER" id="PTHR34137:SF1">
    <property type="entry name" value="EXODEOXYRIBONUCLEASE 7 SMALL SUBUNIT"/>
    <property type="match status" value="1"/>
</dbReference>
<dbReference type="SUPFAM" id="SSF116842">
    <property type="entry name" value="XseB-like"/>
    <property type="match status" value="1"/>
</dbReference>
<dbReference type="GO" id="GO:0008855">
    <property type="term" value="F:exodeoxyribonuclease VII activity"/>
    <property type="evidence" value="ECO:0007669"/>
    <property type="project" value="UniProtKB-EC"/>
</dbReference>
<name>A0ABU1D686_9BURK</name>
<comment type="subcellular location">
    <subcellularLocation>
        <location evidence="6">Cytoplasm</location>
    </subcellularLocation>
</comment>
<evidence type="ECO:0000256" key="1">
    <source>
        <dbReference type="ARBA" id="ARBA00009998"/>
    </source>
</evidence>
<comment type="function">
    <text evidence="6">Bidirectionally degrades single-stranded DNA into large acid-insoluble oligonucleotides, which are then degraded further into small acid-soluble oligonucleotides.</text>
</comment>
<dbReference type="InterPro" id="IPR003761">
    <property type="entry name" value="Exonuc_VII_S"/>
</dbReference>
<organism evidence="7 8">
    <name type="scientific">Yanghanlia caeni</name>
    <dbReference type="NCBI Taxonomy" id="3064283"/>
    <lineage>
        <taxon>Bacteria</taxon>
        <taxon>Pseudomonadati</taxon>
        <taxon>Pseudomonadota</taxon>
        <taxon>Betaproteobacteria</taxon>
        <taxon>Burkholderiales</taxon>
        <taxon>Alcaligenaceae</taxon>
        <taxon>Yanghanlia</taxon>
    </lineage>
</organism>